<comment type="caution">
    <text evidence="1">The sequence shown here is derived from an EMBL/GenBank/DDBJ whole genome shotgun (WGS) entry which is preliminary data.</text>
</comment>
<evidence type="ECO:0000313" key="1">
    <source>
        <dbReference type="EMBL" id="CAG8741372.1"/>
    </source>
</evidence>
<accession>A0A9N9ILH2</accession>
<feature type="non-terminal residue" evidence="1">
    <location>
        <position position="1"/>
    </location>
</feature>
<keyword evidence="2" id="KW-1185">Reference proteome</keyword>
<dbReference type="AlphaFoldDB" id="A0A9N9ILH2"/>
<name>A0A9N9ILH2_9GLOM</name>
<dbReference type="EMBL" id="CAJVQA010016149">
    <property type="protein sequence ID" value="CAG8741372.1"/>
    <property type="molecule type" value="Genomic_DNA"/>
</dbReference>
<dbReference type="Proteomes" id="UP000789759">
    <property type="component" value="Unassembled WGS sequence"/>
</dbReference>
<proteinExistence type="predicted"/>
<organism evidence="1 2">
    <name type="scientific">Cetraspora pellucida</name>
    <dbReference type="NCBI Taxonomy" id="1433469"/>
    <lineage>
        <taxon>Eukaryota</taxon>
        <taxon>Fungi</taxon>
        <taxon>Fungi incertae sedis</taxon>
        <taxon>Mucoromycota</taxon>
        <taxon>Glomeromycotina</taxon>
        <taxon>Glomeromycetes</taxon>
        <taxon>Diversisporales</taxon>
        <taxon>Gigasporaceae</taxon>
        <taxon>Cetraspora</taxon>
    </lineage>
</organism>
<evidence type="ECO:0000313" key="2">
    <source>
        <dbReference type="Proteomes" id="UP000789759"/>
    </source>
</evidence>
<protein>
    <submittedName>
        <fullName evidence="1">8804_t:CDS:1</fullName>
    </submittedName>
</protein>
<reference evidence="1" key="1">
    <citation type="submission" date="2021-06" db="EMBL/GenBank/DDBJ databases">
        <authorList>
            <person name="Kallberg Y."/>
            <person name="Tangrot J."/>
            <person name="Rosling A."/>
        </authorList>
    </citation>
    <scope>NUCLEOTIDE SEQUENCE</scope>
    <source>
        <strain evidence="1">FL966</strain>
    </source>
</reference>
<sequence>MTTKRIYKKKINYEAEEKVNKMYREDIEKTDQIDRVEFDGIENEETSIIEKEKKKNKCKTLRNSKLMIKAAKQILSSCNFESTRFQCM</sequence>
<gene>
    <name evidence="1" type="ORF">CPELLU_LOCUS14109</name>
</gene>